<dbReference type="KEGG" id="rul:UC8_31210"/>
<dbReference type="PANTHER" id="PTHR35369">
    <property type="entry name" value="BLR3025 PROTEIN-RELATED"/>
    <property type="match status" value="1"/>
</dbReference>
<evidence type="ECO:0000256" key="2">
    <source>
        <dbReference type="SAM" id="MobiDB-lite"/>
    </source>
</evidence>
<organism evidence="3 4">
    <name type="scientific">Roseimaritima ulvae</name>
    <dbReference type="NCBI Taxonomy" id="980254"/>
    <lineage>
        <taxon>Bacteria</taxon>
        <taxon>Pseudomonadati</taxon>
        <taxon>Planctomycetota</taxon>
        <taxon>Planctomycetia</taxon>
        <taxon>Pirellulales</taxon>
        <taxon>Pirellulaceae</taxon>
        <taxon>Roseimaritima</taxon>
    </lineage>
</organism>
<dbReference type="OrthoDB" id="211159at2"/>
<evidence type="ECO:0000256" key="1">
    <source>
        <dbReference type="ARBA" id="ARBA00022763"/>
    </source>
</evidence>
<dbReference type="InterPro" id="IPR027417">
    <property type="entry name" value="P-loop_NTPase"/>
</dbReference>
<evidence type="ECO:0000313" key="3">
    <source>
        <dbReference type="EMBL" id="QEG41103.1"/>
    </source>
</evidence>
<dbReference type="EMBL" id="CP042914">
    <property type="protein sequence ID" value="QEG41103.1"/>
    <property type="molecule type" value="Genomic_DNA"/>
</dbReference>
<proteinExistence type="predicted"/>
<dbReference type="GO" id="GO:0006281">
    <property type="term" value="P:DNA repair"/>
    <property type="evidence" value="ECO:0007669"/>
    <property type="project" value="TreeGrafter"/>
</dbReference>
<gene>
    <name evidence="3" type="ORF">UC8_31210</name>
</gene>
<evidence type="ECO:0000313" key="4">
    <source>
        <dbReference type="Proteomes" id="UP000325286"/>
    </source>
</evidence>
<feature type="region of interest" description="Disordered" evidence="2">
    <location>
        <begin position="1"/>
        <end position="25"/>
    </location>
</feature>
<keyword evidence="1" id="KW-0227">DNA damage</keyword>
<dbReference type="InterPro" id="IPR050356">
    <property type="entry name" value="SulA_CellDiv_inhibitor"/>
</dbReference>
<protein>
    <recommendedName>
        <fullName evidence="5">SOS cell division inhibitor</fullName>
    </recommendedName>
</protein>
<dbReference type="SUPFAM" id="SSF52540">
    <property type="entry name" value="P-loop containing nucleoside triphosphate hydrolases"/>
    <property type="match status" value="1"/>
</dbReference>
<dbReference type="PANTHER" id="PTHR35369:SF3">
    <property type="entry name" value="TRANSLESION DNA SYNTHESIS-ASSOCIATED PROTEIN IMUA"/>
    <property type="match status" value="1"/>
</dbReference>
<dbReference type="Gene3D" id="3.40.50.300">
    <property type="entry name" value="P-loop containing nucleotide triphosphate hydrolases"/>
    <property type="match status" value="1"/>
</dbReference>
<reference evidence="3 4" key="1">
    <citation type="submission" date="2019-08" db="EMBL/GenBank/DDBJ databases">
        <title>Deep-cultivation of Planctomycetes and their phenomic and genomic characterization uncovers novel biology.</title>
        <authorList>
            <person name="Wiegand S."/>
            <person name="Jogler M."/>
            <person name="Boedeker C."/>
            <person name="Pinto D."/>
            <person name="Vollmers J."/>
            <person name="Rivas-Marin E."/>
            <person name="Kohn T."/>
            <person name="Peeters S.H."/>
            <person name="Heuer A."/>
            <person name="Rast P."/>
            <person name="Oberbeckmann S."/>
            <person name="Bunk B."/>
            <person name="Jeske O."/>
            <person name="Meyerdierks A."/>
            <person name="Storesund J.E."/>
            <person name="Kallscheuer N."/>
            <person name="Luecker S."/>
            <person name="Lage O.M."/>
            <person name="Pohl T."/>
            <person name="Merkel B.J."/>
            <person name="Hornburger P."/>
            <person name="Mueller R.-W."/>
            <person name="Bruemmer F."/>
            <person name="Labrenz M."/>
            <person name="Spormann A.M."/>
            <person name="Op den Camp H."/>
            <person name="Overmann J."/>
            <person name="Amann R."/>
            <person name="Jetten M.S.M."/>
            <person name="Mascher T."/>
            <person name="Medema M.H."/>
            <person name="Devos D.P."/>
            <person name="Kaster A.-K."/>
            <person name="Ovreas L."/>
            <person name="Rohde M."/>
            <person name="Galperin M.Y."/>
            <person name="Jogler C."/>
        </authorList>
    </citation>
    <scope>NUCLEOTIDE SEQUENCE [LARGE SCALE GENOMIC DNA]</scope>
    <source>
        <strain evidence="3 4">UC8</strain>
    </source>
</reference>
<dbReference type="AlphaFoldDB" id="A0A5B9R4B9"/>
<dbReference type="Proteomes" id="UP000325286">
    <property type="component" value="Chromosome"/>
</dbReference>
<accession>A0A5B9R4B9</accession>
<name>A0A5B9R4B9_9BACT</name>
<evidence type="ECO:0008006" key="5">
    <source>
        <dbReference type="Google" id="ProtNLM"/>
    </source>
</evidence>
<sequence length="333" mass="34337">MATQLAFGDSPAVSPHPSFPPTASTTATASTAAAAAVAMCGAADVAEAETGPAAAAEIVSDSQPNLLQRLRDQLGRLETAATDKAALPTVSCGGAALDGLLPRGGLPAASMVEWIAVSPGQGARLLAMLAAVESLRCHPGWLVVVDPAGTFYPPAALALGIEAERLVWVRPADRSDQVWAIDQALRCSAVAAVWSPLGAWLDDRDARRFQLAAESGHTMGLFVRPATVMGRPSFAEVRWHVEGVRTAASPARGRTLRATLARCRGGQIDRSATFAVTANGIIEQGVTDGSSSHHTAARPAAVAGPTQAAAQATMHLAAQLAHPKVAPRRRHSA</sequence>
<keyword evidence="4" id="KW-1185">Reference proteome</keyword>